<comment type="caution">
    <text evidence="2">The sequence shown here is derived from an EMBL/GenBank/DDBJ whole genome shotgun (WGS) entry which is preliminary data.</text>
</comment>
<accession>A0A5N6L722</accession>
<evidence type="ECO:0000313" key="3">
    <source>
        <dbReference type="Proteomes" id="UP000326396"/>
    </source>
</evidence>
<reference evidence="2 3" key="1">
    <citation type="submission" date="2019-05" db="EMBL/GenBank/DDBJ databases">
        <title>Mikania micrantha, genome provides insights into the molecular mechanism of rapid growth.</title>
        <authorList>
            <person name="Liu B."/>
        </authorList>
    </citation>
    <scope>NUCLEOTIDE SEQUENCE [LARGE SCALE GENOMIC DNA]</scope>
    <source>
        <strain evidence="2">NLD-2019</strain>
        <tissue evidence="2">Leaf</tissue>
    </source>
</reference>
<dbReference type="AlphaFoldDB" id="A0A5N6L722"/>
<sequence length="81" mass="9479">MEDANGRSRRDEEPKSPILDLQIARKSRRFDPKKPKTLLVESKDVQIEDQVWKEAEERLVGSEQMQSSKSWCYSTILEEVV</sequence>
<feature type="compositionally biased region" description="Basic and acidic residues" evidence="1">
    <location>
        <begin position="1"/>
        <end position="15"/>
    </location>
</feature>
<feature type="region of interest" description="Disordered" evidence="1">
    <location>
        <begin position="1"/>
        <end position="26"/>
    </location>
</feature>
<organism evidence="2 3">
    <name type="scientific">Mikania micrantha</name>
    <name type="common">bitter vine</name>
    <dbReference type="NCBI Taxonomy" id="192012"/>
    <lineage>
        <taxon>Eukaryota</taxon>
        <taxon>Viridiplantae</taxon>
        <taxon>Streptophyta</taxon>
        <taxon>Embryophyta</taxon>
        <taxon>Tracheophyta</taxon>
        <taxon>Spermatophyta</taxon>
        <taxon>Magnoliopsida</taxon>
        <taxon>eudicotyledons</taxon>
        <taxon>Gunneridae</taxon>
        <taxon>Pentapetalae</taxon>
        <taxon>asterids</taxon>
        <taxon>campanulids</taxon>
        <taxon>Asterales</taxon>
        <taxon>Asteraceae</taxon>
        <taxon>Asteroideae</taxon>
        <taxon>Heliantheae alliance</taxon>
        <taxon>Eupatorieae</taxon>
        <taxon>Mikania</taxon>
    </lineage>
</organism>
<dbReference type="EMBL" id="SZYD01002732">
    <property type="protein sequence ID" value="KAC9190458.1"/>
    <property type="molecule type" value="Genomic_DNA"/>
</dbReference>
<name>A0A5N6L722_9ASTR</name>
<protein>
    <submittedName>
        <fullName evidence="2">Uncharacterized protein</fullName>
    </submittedName>
</protein>
<evidence type="ECO:0000256" key="1">
    <source>
        <dbReference type="SAM" id="MobiDB-lite"/>
    </source>
</evidence>
<gene>
    <name evidence="2" type="ORF">E3N88_46210</name>
</gene>
<dbReference type="Proteomes" id="UP000326396">
    <property type="component" value="Unassembled WGS sequence"/>
</dbReference>
<evidence type="ECO:0000313" key="2">
    <source>
        <dbReference type="EMBL" id="KAC9190458.1"/>
    </source>
</evidence>
<keyword evidence="3" id="KW-1185">Reference proteome</keyword>
<proteinExistence type="predicted"/>